<protein>
    <submittedName>
        <fullName evidence="1">Uncharacterized protein</fullName>
    </submittedName>
</protein>
<gene>
    <name evidence="1" type="ORF">GCM10009422_03580</name>
</gene>
<accession>A0ABP3RJX8</accession>
<organism evidence="1 2">
    <name type="scientific">Brevundimonas kwangchunensis</name>
    <dbReference type="NCBI Taxonomy" id="322163"/>
    <lineage>
        <taxon>Bacteria</taxon>
        <taxon>Pseudomonadati</taxon>
        <taxon>Pseudomonadota</taxon>
        <taxon>Alphaproteobacteria</taxon>
        <taxon>Caulobacterales</taxon>
        <taxon>Caulobacteraceae</taxon>
        <taxon>Brevundimonas</taxon>
    </lineage>
</organism>
<name>A0ABP3RJX8_9CAUL</name>
<dbReference type="EMBL" id="BAAAGA010000001">
    <property type="protein sequence ID" value="GAA0611941.1"/>
    <property type="molecule type" value="Genomic_DNA"/>
</dbReference>
<sequence length="80" mass="8791">MAMDIDALLEGGPSYGVVDAKDGFLLYGREGHEAEFRALTAEVEAFADGYEVIPLETPDDSPDRLFLAPLTEEKSFAPRR</sequence>
<dbReference type="Proteomes" id="UP001501352">
    <property type="component" value="Unassembled WGS sequence"/>
</dbReference>
<dbReference type="RefSeq" id="WP_343789454.1">
    <property type="nucleotide sequence ID" value="NZ_BAAAGA010000001.1"/>
</dbReference>
<evidence type="ECO:0000313" key="1">
    <source>
        <dbReference type="EMBL" id="GAA0611941.1"/>
    </source>
</evidence>
<reference evidence="2" key="1">
    <citation type="journal article" date="2019" name="Int. J. Syst. Evol. Microbiol.">
        <title>The Global Catalogue of Microorganisms (GCM) 10K type strain sequencing project: providing services to taxonomists for standard genome sequencing and annotation.</title>
        <authorList>
            <consortium name="The Broad Institute Genomics Platform"/>
            <consortium name="The Broad Institute Genome Sequencing Center for Infectious Disease"/>
            <person name="Wu L."/>
            <person name="Ma J."/>
        </authorList>
    </citation>
    <scope>NUCLEOTIDE SEQUENCE [LARGE SCALE GENOMIC DNA]</scope>
    <source>
        <strain evidence="2">JCM 12928</strain>
    </source>
</reference>
<evidence type="ECO:0000313" key="2">
    <source>
        <dbReference type="Proteomes" id="UP001501352"/>
    </source>
</evidence>
<keyword evidence="2" id="KW-1185">Reference proteome</keyword>
<comment type="caution">
    <text evidence="1">The sequence shown here is derived from an EMBL/GenBank/DDBJ whole genome shotgun (WGS) entry which is preliminary data.</text>
</comment>
<proteinExistence type="predicted"/>